<dbReference type="Gene3D" id="1.20.1420.60">
    <property type="match status" value="1"/>
</dbReference>
<sequence length="157" mass="18175">MKKPKVNKKEVRQPEEIWNAVIAALVEYEYPTESEAVNDAFNLFHYYSGMESGGHEGFLSAAEDMIEAVGSEHYFQELIAALEKIGAHDCARIEKAYGQKLWSLYQALEHDESEEDPFYRLIEKADEEYGRLGGKLEQMLEGYFIEHYHDFIDVVEK</sequence>
<keyword evidence="3" id="KW-1185">Reference proteome</keyword>
<dbReference type="EMBL" id="JAMBOL010000007">
    <property type="protein sequence ID" value="MCM3714410.1"/>
    <property type="molecule type" value="Genomic_DNA"/>
</dbReference>
<proteinExistence type="predicted"/>
<evidence type="ECO:0000313" key="3">
    <source>
        <dbReference type="Proteomes" id="UP001139179"/>
    </source>
</evidence>
<comment type="caution">
    <text evidence="2">The sequence shown here is derived from an EMBL/GenBank/DDBJ whole genome shotgun (WGS) entry which is preliminary data.</text>
</comment>
<dbReference type="Pfam" id="PF14300">
    <property type="entry name" value="DMP19"/>
    <property type="match status" value="1"/>
</dbReference>
<dbReference type="Proteomes" id="UP001139179">
    <property type="component" value="Unassembled WGS sequence"/>
</dbReference>
<protein>
    <recommendedName>
        <fullName evidence="1">DNA mimic protein DMP19 C-terminal domain-containing protein</fullName>
    </recommendedName>
</protein>
<gene>
    <name evidence="2" type="ORF">M3202_09955</name>
</gene>
<evidence type="ECO:0000313" key="2">
    <source>
        <dbReference type="EMBL" id="MCM3714410.1"/>
    </source>
</evidence>
<feature type="domain" description="DNA mimic protein DMP19 C-terminal" evidence="1">
    <location>
        <begin position="35"/>
        <end position="147"/>
    </location>
</feature>
<organism evidence="2 3">
    <name type="scientific">Halalkalibacter oceani</name>
    <dbReference type="NCBI Taxonomy" id="1653776"/>
    <lineage>
        <taxon>Bacteria</taxon>
        <taxon>Bacillati</taxon>
        <taxon>Bacillota</taxon>
        <taxon>Bacilli</taxon>
        <taxon>Bacillales</taxon>
        <taxon>Bacillaceae</taxon>
        <taxon>Halalkalibacter</taxon>
    </lineage>
</organism>
<dbReference type="InterPro" id="IPR025402">
    <property type="entry name" value="DMP19_C"/>
</dbReference>
<reference evidence="2" key="1">
    <citation type="submission" date="2022-05" db="EMBL/GenBank/DDBJ databases">
        <title>Comparative Genomics of Spacecraft Associated Microbes.</title>
        <authorList>
            <person name="Tran M.T."/>
            <person name="Wright A."/>
            <person name="Seuylemezian A."/>
            <person name="Eisen J."/>
            <person name="Coil D."/>
        </authorList>
    </citation>
    <scope>NUCLEOTIDE SEQUENCE</scope>
    <source>
        <strain evidence="2">214.1.1</strain>
    </source>
</reference>
<dbReference type="RefSeq" id="WP_251223192.1">
    <property type="nucleotide sequence ID" value="NZ_JAMBOL010000007.1"/>
</dbReference>
<name>A0A9X2INP6_9BACI</name>
<accession>A0A9X2INP6</accession>
<evidence type="ECO:0000259" key="1">
    <source>
        <dbReference type="Pfam" id="PF14300"/>
    </source>
</evidence>
<dbReference type="AlphaFoldDB" id="A0A9X2INP6"/>